<dbReference type="NCBIfam" id="TIGR00853">
    <property type="entry name" value="pts-lac"/>
    <property type="match status" value="1"/>
</dbReference>
<dbReference type="InterPro" id="IPR051819">
    <property type="entry name" value="PTS_sugar-specific_EIIB"/>
</dbReference>
<dbReference type="OrthoDB" id="9808134at2"/>
<keyword evidence="3 9" id="KW-0762">Sugar transport</keyword>
<feature type="modified residue" description="Phosphocysteine; by EIIA" evidence="7">
    <location>
        <position position="8"/>
    </location>
</feature>
<comment type="caution">
    <text evidence="9">The sequence shown here is derived from an EMBL/GenBank/DDBJ whole genome shotgun (WGS) entry which is preliminary data.</text>
</comment>
<dbReference type="GO" id="GO:0016301">
    <property type="term" value="F:kinase activity"/>
    <property type="evidence" value="ECO:0007669"/>
    <property type="project" value="UniProtKB-KW"/>
</dbReference>
<dbReference type="PANTHER" id="PTHR34581:SF2">
    <property type="entry name" value="PTS SYSTEM N,N'-DIACETYLCHITOBIOSE-SPECIFIC EIIB COMPONENT"/>
    <property type="match status" value="1"/>
</dbReference>
<name>A0A9X2MGW4_9FIRM</name>
<evidence type="ECO:0000256" key="7">
    <source>
        <dbReference type="PROSITE-ProRule" id="PRU00423"/>
    </source>
</evidence>
<dbReference type="EMBL" id="JANJZL010000002">
    <property type="protein sequence ID" value="MCR2043414.1"/>
    <property type="molecule type" value="Genomic_DNA"/>
</dbReference>
<dbReference type="InterPro" id="IPR036095">
    <property type="entry name" value="PTS_EIIB-like_sf"/>
</dbReference>
<dbReference type="PROSITE" id="PS51100">
    <property type="entry name" value="PTS_EIIB_TYPE_3"/>
    <property type="match status" value="1"/>
</dbReference>
<evidence type="ECO:0000256" key="1">
    <source>
        <dbReference type="ARBA" id="ARBA00022448"/>
    </source>
</evidence>
<evidence type="ECO:0000259" key="8">
    <source>
        <dbReference type="PROSITE" id="PS51100"/>
    </source>
</evidence>
<organism evidence="9 10">
    <name type="scientific">Anaerosalibacter massiliensis</name>
    <dbReference type="NCBI Taxonomy" id="1347392"/>
    <lineage>
        <taxon>Bacteria</taxon>
        <taxon>Bacillati</taxon>
        <taxon>Bacillota</taxon>
        <taxon>Tissierellia</taxon>
        <taxon>Tissierellales</taxon>
        <taxon>Sporanaerobacteraceae</taxon>
        <taxon>Anaerosalibacter</taxon>
    </lineage>
</organism>
<keyword evidence="4" id="KW-0808">Transferase</keyword>
<dbReference type="GO" id="GO:0009401">
    <property type="term" value="P:phosphoenolpyruvate-dependent sugar phosphotransferase system"/>
    <property type="evidence" value="ECO:0007669"/>
    <property type="project" value="UniProtKB-KW"/>
</dbReference>
<keyword evidence="5" id="KW-0598">Phosphotransferase system</keyword>
<dbReference type="SUPFAM" id="SSF52794">
    <property type="entry name" value="PTS system IIB component-like"/>
    <property type="match status" value="1"/>
</dbReference>
<keyword evidence="6" id="KW-0418">Kinase</keyword>
<evidence type="ECO:0000313" key="9">
    <source>
        <dbReference type="EMBL" id="MCR2043414.1"/>
    </source>
</evidence>
<evidence type="ECO:0000256" key="5">
    <source>
        <dbReference type="ARBA" id="ARBA00022683"/>
    </source>
</evidence>
<proteinExistence type="predicted"/>
<evidence type="ECO:0000256" key="3">
    <source>
        <dbReference type="ARBA" id="ARBA00022597"/>
    </source>
</evidence>
<keyword evidence="2" id="KW-0597">Phosphoprotein</keyword>
<dbReference type="PANTHER" id="PTHR34581">
    <property type="entry name" value="PTS SYSTEM N,N'-DIACETYLCHITOBIOSE-SPECIFIC EIIB COMPONENT"/>
    <property type="match status" value="1"/>
</dbReference>
<sequence>MLNIMLVCSAGMSTSLLVNKMNKVAKEKRLDVNVVAVAEADVKSNMDKVDVMLLGPQVRYLLPNMKEIMKPKGVPVEVVNTVDYGTMNGEKVLEYALSLAKEV</sequence>
<reference evidence="9" key="1">
    <citation type="submission" date="2022-07" db="EMBL/GenBank/DDBJ databases">
        <title>Enhanced cultured diversity of the mouse gut microbiota enables custom-made synthetic communities.</title>
        <authorList>
            <person name="Afrizal A."/>
        </authorList>
    </citation>
    <scope>NUCLEOTIDE SEQUENCE</scope>
    <source>
        <strain evidence="9">DSM 29482</strain>
    </source>
</reference>
<evidence type="ECO:0000256" key="6">
    <source>
        <dbReference type="ARBA" id="ARBA00022777"/>
    </source>
</evidence>
<evidence type="ECO:0000256" key="4">
    <source>
        <dbReference type="ARBA" id="ARBA00022679"/>
    </source>
</evidence>
<protein>
    <submittedName>
        <fullName evidence="9">PTS sugar transporter subunit IIB</fullName>
    </submittedName>
</protein>
<dbReference type="Pfam" id="PF02302">
    <property type="entry name" value="PTS_IIB"/>
    <property type="match status" value="1"/>
</dbReference>
<dbReference type="CDD" id="cd05564">
    <property type="entry name" value="PTS_IIB_chitobiose_lichenan"/>
    <property type="match status" value="1"/>
</dbReference>
<dbReference type="RefSeq" id="WP_042679364.1">
    <property type="nucleotide sequence ID" value="NZ_CABKTM010000013.1"/>
</dbReference>
<dbReference type="AlphaFoldDB" id="A0A9X2MGW4"/>
<dbReference type="GO" id="GO:0008982">
    <property type="term" value="F:protein-N(PI)-phosphohistidine-sugar phosphotransferase activity"/>
    <property type="evidence" value="ECO:0007669"/>
    <property type="project" value="InterPro"/>
</dbReference>
<dbReference type="InterPro" id="IPR013012">
    <property type="entry name" value="PTS_EIIB_3"/>
</dbReference>
<keyword evidence="1" id="KW-0813">Transport</keyword>
<accession>A0A9X2MGW4</accession>
<dbReference type="InterPro" id="IPR003501">
    <property type="entry name" value="PTS_EIIB_2/3"/>
</dbReference>
<keyword evidence="10" id="KW-1185">Reference proteome</keyword>
<dbReference type="Gene3D" id="3.40.50.2300">
    <property type="match status" value="1"/>
</dbReference>
<evidence type="ECO:0000256" key="2">
    <source>
        <dbReference type="ARBA" id="ARBA00022553"/>
    </source>
</evidence>
<gene>
    <name evidence="9" type="ORF">NSA23_04700</name>
</gene>
<evidence type="ECO:0000313" key="10">
    <source>
        <dbReference type="Proteomes" id="UP001142078"/>
    </source>
</evidence>
<dbReference type="Proteomes" id="UP001142078">
    <property type="component" value="Unassembled WGS sequence"/>
</dbReference>
<feature type="domain" description="PTS EIIB type-3" evidence="8">
    <location>
        <begin position="1"/>
        <end position="103"/>
    </location>
</feature>